<dbReference type="InterPro" id="IPR019791">
    <property type="entry name" value="Haem_peroxidase_animal"/>
</dbReference>
<dbReference type="InterPro" id="IPR011049">
    <property type="entry name" value="Serralysin-like_metalloprot_C"/>
</dbReference>
<dbReference type="GO" id="GO:0006979">
    <property type="term" value="P:response to oxidative stress"/>
    <property type="evidence" value="ECO:0007669"/>
    <property type="project" value="InterPro"/>
</dbReference>
<evidence type="ECO:0000313" key="4">
    <source>
        <dbReference type="EMBL" id="RPF25941.1"/>
    </source>
</evidence>
<dbReference type="Gene3D" id="3.40.50.12090">
    <property type="match status" value="1"/>
</dbReference>
<comment type="subcellular location">
    <subcellularLocation>
        <location evidence="1">Secreted</location>
    </subcellularLocation>
</comment>
<dbReference type="PROSITE" id="PS50292">
    <property type="entry name" value="PEROXIDASE_3"/>
    <property type="match status" value="1"/>
</dbReference>
<dbReference type="InterPro" id="IPR010255">
    <property type="entry name" value="Haem_peroxidase_sf"/>
</dbReference>
<dbReference type="InterPro" id="IPR007253">
    <property type="entry name" value="Cell_wall-bd_2"/>
</dbReference>
<dbReference type="Pfam" id="PF03098">
    <property type="entry name" value="An_peroxidase"/>
    <property type="match status" value="2"/>
</dbReference>
<keyword evidence="4" id="KW-0560">Oxidoreductase</keyword>
<comment type="caution">
    <text evidence="4">The sequence shown here is derived from an EMBL/GenBank/DDBJ whole genome shotgun (WGS) entry which is preliminary data.</text>
</comment>
<keyword evidence="3" id="KW-0325">Glycoprotein</keyword>
<sequence length="1800" mass="189271">MAEVPRHRQDRRTRATRLGALVSASAVMLSGVFVVTGPAGAAPPPGQDFNVTTGDLEFVLKQIQISEAHAEDVVTEDPDSSPLCRPGNRFDAATQTHVDADGDPCVGAPTLPFGLRTVDGRWNNLLPGQDGYGAGARTFPRLLEAQYRTADPVPAGFPGAGSPTTYEQTQGIVFDSEVRTISNLIVDQTTANPAAVDVAARVEGAGVINGATISRLAGPDRFATAAAISASRFGPGVPVAFIATGQNFPDALAGGPAAAAEGGPLLLVSGTGVPAATAAELLRLQPQNIVILGGTPTVNDAVADILTSYTAGTVTRLSGPNRFATAAAISAATFAPNVTRAYVTTGFNFPDALSASAPAARDGHPILLTNTGSVPAETAAELTRLAPQEIVVLGSSTSVSDATMAALGSYAPTVTRVSGADRYATSVAISAANYPTATTEVFLASGANYPDALAGGPVAGLAGGPLLLVPGTGALPAVVAEELQRLSPQRVTILGGLPTVSAAVEQQVAGLIAGTDIFIPDIATDEGLSASATSLFTIFGQFFDHGLDLVSKGGNGAVMVPLQPDDPLYVPGSPTNFFVLDRATIDSTDGGREHTNRTTPFIDQNQTYTSNPSHQVFLRDYDLVGGVPEFTGRLLNGADGGLATWADTKEQARTVFGIDLVDDDVLNVPLLMTDPYGRFVPGPNGFPQLAFEDGFVEGNPAAPISTTGALRANQAFLDDIAHGAVPQDPPAGYDNAALDAHFVTGDGRGNENIALTAVHHVFHAEHNRMSEQINDFLTTEAPPELLAGFQADGFWDYGERLFQAARFFTEMQYQHLVFEEFARRIQPNIDPTVQNENSYVPDLNPAISAEFAHVVYRFGHSMLTQTVDREFDGVVEEIPLLDAFLNPVAFRTGPNGETLTPDEAAGSVIQGMAQQTASGIDEFVVDTLRNELLGLPLDLPSINMLRARDTGVPPLQAARTTFFDATQAPELEPYSSWEDFRLSMKNPESILNFVAAYGIHPTLDGVTTIEGRRTAAEALVADPAFMTAPAAETGLNDVDFWMGGLAEKPFVFGGMLGTTFNFVFEQQLESLQNGDRFYYLNRNLGNTLFHTLEANSLSQIMLRNTEATALPHDVFADPQISFDLTDPAADLQAAGLTLLNGQWRFTGGEHIFIQGTDQADNVRGGIGDDSIWGLAGNDRIEGDDGVDAIMGGDGDDILTDLNGDDRIQGEAGNDVISGGPGLGDILFGGSGKDFIIGGQDKATSFAGLGDDFLLGSTGPDNLIGHENDDWIEGGLGHDLLVGDNSNTMMNDPNLSHGGHDVIIGGPGNNDHDAEGGDDIMVAGLGTERFGGMLGFDWVTNKGTGVPLNTDLALVFGIPQNLTAIRDRYLNVEAVSGWNGNDVIRGAQAAEPLDGATDGLGYGNRLTQEHLDRVAGLRDLLGGGEIPVYAQPFLVGQTELDTDFNNNILLGGQGSDLIEPRLGRNFVDGDAWVDVNVVHRPGGGDVVERQASINAYAVRMVNGTINPADLYTERRLQNDTTNQADAIDTVEFSGSELDYTIEQLEDNVWRVTNTVVGAARADVVRNVERLRFNDVTLCLPAGLGDPTDCTQENGSITVTSTFVEDEALTADLQLVDPASVVGPVLYELQIAQDVAQDGITDQWITTQANNTGSFTLGDAEVDWQVRVVASYTDTAGATQIVLSDPSPVFVQNVNDAPVAPTIIPAAPILGDFVRMATAPEDADGTTGLVAGTTGAWRFQRGAGDTWTDIAGATGTGLDPVPTYQVTAEDQGSALRLVVSYTDDLGTNENAASAATEVVPGG</sequence>
<dbReference type="Gene3D" id="2.150.10.10">
    <property type="entry name" value="Serralysin-like metalloprotease, C-terminal"/>
    <property type="match status" value="1"/>
</dbReference>
<evidence type="ECO:0000256" key="2">
    <source>
        <dbReference type="ARBA" id="ARBA00022525"/>
    </source>
</evidence>
<dbReference type="GO" id="GO:0020037">
    <property type="term" value="F:heme binding"/>
    <property type="evidence" value="ECO:0007669"/>
    <property type="project" value="InterPro"/>
</dbReference>
<gene>
    <name evidence="4" type="ORF">EDD32_0355</name>
</gene>
<dbReference type="Pfam" id="PF04122">
    <property type="entry name" value="CW_binding_2"/>
    <property type="match status" value="3"/>
</dbReference>
<name>A0A3N5A247_9MICO</name>
<organism evidence="4 5">
    <name type="scientific">Georgenia muralis</name>
    <dbReference type="NCBI Taxonomy" id="154117"/>
    <lineage>
        <taxon>Bacteria</taxon>
        <taxon>Bacillati</taxon>
        <taxon>Actinomycetota</taxon>
        <taxon>Actinomycetes</taxon>
        <taxon>Micrococcales</taxon>
        <taxon>Bogoriellaceae</taxon>
        <taxon>Georgenia</taxon>
    </lineage>
</organism>
<dbReference type="InterPro" id="IPR001343">
    <property type="entry name" value="Hemolysn_Ca-bd"/>
</dbReference>
<evidence type="ECO:0000313" key="5">
    <source>
        <dbReference type="Proteomes" id="UP000280726"/>
    </source>
</evidence>
<dbReference type="InterPro" id="IPR037120">
    <property type="entry name" value="Haem_peroxidase_sf_animal"/>
</dbReference>
<dbReference type="SUPFAM" id="SSF51120">
    <property type="entry name" value="beta-Roll"/>
    <property type="match status" value="1"/>
</dbReference>
<dbReference type="SUPFAM" id="SSF48113">
    <property type="entry name" value="Heme-dependent peroxidases"/>
    <property type="match status" value="1"/>
</dbReference>
<dbReference type="EMBL" id="RKRA01000001">
    <property type="protein sequence ID" value="RPF25941.1"/>
    <property type="molecule type" value="Genomic_DNA"/>
</dbReference>
<keyword evidence="5" id="KW-1185">Reference proteome</keyword>
<dbReference type="Gene3D" id="2.60.40.2700">
    <property type="match status" value="1"/>
</dbReference>
<dbReference type="PANTHER" id="PTHR11475:SF4">
    <property type="entry name" value="CHORION PEROXIDASE"/>
    <property type="match status" value="1"/>
</dbReference>
<reference evidence="4 5" key="1">
    <citation type="submission" date="2018-11" db="EMBL/GenBank/DDBJ databases">
        <title>Sequencing the genomes of 1000 actinobacteria strains.</title>
        <authorList>
            <person name="Klenk H.-P."/>
        </authorList>
    </citation>
    <scope>NUCLEOTIDE SEQUENCE [LARGE SCALE GENOMIC DNA]</scope>
    <source>
        <strain evidence="4 5">DSM 14418</strain>
    </source>
</reference>
<dbReference type="RefSeq" id="WP_123914091.1">
    <property type="nucleotide sequence ID" value="NZ_RKRA01000001.1"/>
</dbReference>
<dbReference type="PRINTS" id="PR00313">
    <property type="entry name" value="CABNDNGRPT"/>
</dbReference>
<dbReference type="PANTHER" id="PTHR11475">
    <property type="entry name" value="OXIDASE/PEROXIDASE"/>
    <property type="match status" value="1"/>
</dbReference>
<proteinExistence type="predicted"/>
<keyword evidence="4" id="KW-0575">Peroxidase</keyword>
<keyword evidence="2" id="KW-0964">Secreted</keyword>
<dbReference type="Pfam" id="PF00353">
    <property type="entry name" value="HemolysinCabind"/>
    <property type="match status" value="5"/>
</dbReference>
<dbReference type="Gene3D" id="1.10.640.10">
    <property type="entry name" value="Haem peroxidase domain superfamily, animal type"/>
    <property type="match status" value="1"/>
</dbReference>
<dbReference type="GO" id="GO:0004601">
    <property type="term" value="F:peroxidase activity"/>
    <property type="evidence" value="ECO:0007669"/>
    <property type="project" value="UniProtKB-KW"/>
</dbReference>
<dbReference type="GO" id="GO:0005509">
    <property type="term" value="F:calcium ion binding"/>
    <property type="evidence" value="ECO:0007669"/>
    <property type="project" value="InterPro"/>
</dbReference>
<evidence type="ECO:0000256" key="1">
    <source>
        <dbReference type="ARBA" id="ARBA00004613"/>
    </source>
</evidence>
<dbReference type="CDD" id="cd09821">
    <property type="entry name" value="An_peroxidase_bacterial_2"/>
    <property type="match status" value="1"/>
</dbReference>
<evidence type="ECO:0000256" key="3">
    <source>
        <dbReference type="ARBA" id="ARBA00023180"/>
    </source>
</evidence>
<dbReference type="GO" id="GO:0005576">
    <property type="term" value="C:extracellular region"/>
    <property type="evidence" value="ECO:0007669"/>
    <property type="project" value="UniProtKB-SubCell"/>
</dbReference>
<accession>A0A3N5A247</accession>
<dbReference type="OrthoDB" id="7876310at2"/>
<dbReference type="Proteomes" id="UP000280726">
    <property type="component" value="Unassembled WGS sequence"/>
</dbReference>
<protein>
    <submittedName>
        <fullName evidence="4">Heme peroxidase</fullName>
    </submittedName>
</protein>